<name>A0A2K3KLR1_TRIPR</name>
<dbReference type="AlphaFoldDB" id="A0A2K3KLR1"/>
<evidence type="ECO:0000313" key="2">
    <source>
        <dbReference type="EMBL" id="PNX67234.1"/>
    </source>
</evidence>
<gene>
    <name evidence="2" type="ORF">L195_g055519</name>
</gene>
<dbReference type="PANTHER" id="PTHR11439">
    <property type="entry name" value="GAG-POL-RELATED RETROTRANSPOSON"/>
    <property type="match status" value="1"/>
</dbReference>
<feature type="non-terminal residue" evidence="2">
    <location>
        <position position="1"/>
    </location>
</feature>
<dbReference type="PANTHER" id="PTHR11439:SF469">
    <property type="entry name" value="REVERSE TRANSCRIPTASE TY1_COPIA-TYPE DOMAIN-CONTAINING PROTEIN"/>
    <property type="match status" value="1"/>
</dbReference>
<protein>
    <submittedName>
        <fullName evidence="2">Uncharacterized protein</fullName>
    </submittedName>
</protein>
<feature type="compositionally biased region" description="Basic residues" evidence="1">
    <location>
        <begin position="1"/>
        <end position="13"/>
    </location>
</feature>
<proteinExistence type="predicted"/>
<organism evidence="2 3">
    <name type="scientific">Trifolium pratense</name>
    <name type="common">Red clover</name>
    <dbReference type="NCBI Taxonomy" id="57577"/>
    <lineage>
        <taxon>Eukaryota</taxon>
        <taxon>Viridiplantae</taxon>
        <taxon>Streptophyta</taxon>
        <taxon>Embryophyta</taxon>
        <taxon>Tracheophyta</taxon>
        <taxon>Spermatophyta</taxon>
        <taxon>Magnoliopsida</taxon>
        <taxon>eudicotyledons</taxon>
        <taxon>Gunneridae</taxon>
        <taxon>Pentapetalae</taxon>
        <taxon>rosids</taxon>
        <taxon>fabids</taxon>
        <taxon>Fabales</taxon>
        <taxon>Fabaceae</taxon>
        <taxon>Papilionoideae</taxon>
        <taxon>50 kb inversion clade</taxon>
        <taxon>NPAAA clade</taxon>
        <taxon>Hologalegina</taxon>
        <taxon>IRL clade</taxon>
        <taxon>Trifolieae</taxon>
        <taxon>Trifolium</taxon>
    </lineage>
</organism>
<evidence type="ECO:0000256" key="1">
    <source>
        <dbReference type="SAM" id="MobiDB-lite"/>
    </source>
</evidence>
<comment type="caution">
    <text evidence="2">The sequence shown here is derived from an EMBL/GenBank/DDBJ whole genome shotgun (WGS) entry which is preliminary data.</text>
</comment>
<feature type="region of interest" description="Disordered" evidence="1">
    <location>
        <begin position="1"/>
        <end position="22"/>
    </location>
</feature>
<dbReference type="EMBL" id="ASHM01101433">
    <property type="protein sequence ID" value="PNX67234.1"/>
    <property type="molecule type" value="Genomic_DNA"/>
</dbReference>
<accession>A0A2K3KLR1</accession>
<sequence>RAGRRVPIRRRIGNRPSKASSPGIEQSIQYWYGQGESDCLIKTKSIADWASCPLTRKSLTGWIIHLGGSPISWKTKKRQTISRSSV</sequence>
<evidence type="ECO:0000313" key="3">
    <source>
        <dbReference type="Proteomes" id="UP000236291"/>
    </source>
</evidence>
<reference evidence="2 3" key="2">
    <citation type="journal article" date="2017" name="Front. Plant Sci.">
        <title>Gene Classification and Mining of Molecular Markers Useful in Red Clover (Trifolium pratense) Breeding.</title>
        <authorList>
            <person name="Istvanek J."/>
            <person name="Dluhosova J."/>
            <person name="Dluhos P."/>
            <person name="Patkova L."/>
            <person name="Nedelnik J."/>
            <person name="Repkova J."/>
        </authorList>
    </citation>
    <scope>NUCLEOTIDE SEQUENCE [LARGE SCALE GENOMIC DNA]</scope>
    <source>
        <strain evidence="3">cv. Tatra</strain>
        <tissue evidence="2">Young leaves</tissue>
    </source>
</reference>
<dbReference type="Proteomes" id="UP000236291">
    <property type="component" value="Unassembled WGS sequence"/>
</dbReference>
<reference evidence="2 3" key="1">
    <citation type="journal article" date="2014" name="Am. J. Bot.">
        <title>Genome assembly and annotation for red clover (Trifolium pratense; Fabaceae).</title>
        <authorList>
            <person name="Istvanek J."/>
            <person name="Jaros M."/>
            <person name="Krenek A."/>
            <person name="Repkova J."/>
        </authorList>
    </citation>
    <scope>NUCLEOTIDE SEQUENCE [LARGE SCALE GENOMIC DNA]</scope>
    <source>
        <strain evidence="3">cv. Tatra</strain>
        <tissue evidence="2">Young leaves</tissue>
    </source>
</reference>